<accession>A0ACB6V0G7</accession>
<keyword evidence="2" id="KW-1185">Reference proteome</keyword>
<dbReference type="EMBL" id="QVQA01000189">
    <property type="protein sequence ID" value="KAF5094008.1"/>
    <property type="molecule type" value="Genomic_DNA"/>
</dbReference>
<dbReference type="Proteomes" id="UP000744676">
    <property type="component" value="Unassembled WGS sequence"/>
</dbReference>
<comment type="caution">
    <text evidence="1">The sequence shown here is derived from an EMBL/GenBank/DDBJ whole genome shotgun (WGS) entry which is preliminary data.</text>
</comment>
<reference evidence="1 2" key="1">
    <citation type="journal article" date="2020" name="Front. Microbiol.">
        <title>Phenotypic and Genetic Characterization of the Cheese Ripening Yeast Geotrichum candidum.</title>
        <authorList>
            <person name="Perkins V."/>
            <person name="Vignola S."/>
            <person name="Lessard M.H."/>
            <person name="Plante P.L."/>
            <person name="Corbeil J."/>
            <person name="Dugat-Bony E."/>
            <person name="Frenette M."/>
            <person name="Labrie S."/>
        </authorList>
    </citation>
    <scope>NUCLEOTIDE SEQUENCE [LARGE SCALE GENOMIC DNA]</scope>
    <source>
        <strain evidence="1 2">LMA-1147</strain>
    </source>
</reference>
<name>A0ACB6V0G7_9ASCO</name>
<organism evidence="1 2">
    <name type="scientific">Geotrichum galactomycetum</name>
    <dbReference type="NCBI Taxonomy" id="27317"/>
    <lineage>
        <taxon>Eukaryota</taxon>
        <taxon>Fungi</taxon>
        <taxon>Dikarya</taxon>
        <taxon>Ascomycota</taxon>
        <taxon>Saccharomycotina</taxon>
        <taxon>Dipodascomycetes</taxon>
        <taxon>Dipodascales</taxon>
        <taxon>Dipodascaceae</taxon>
        <taxon>Geotrichum</taxon>
    </lineage>
</organism>
<protein>
    <submittedName>
        <fullName evidence="1">Uncharacterized protein</fullName>
    </submittedName>
</protein>
<evidence type="ECO:0000313" key="2">
    <source>
        <dbReference type="Proteomes" id="UP000744676"/>
    </source>
</evidence>
<sequence length="414" mass="45422">MKLRVAIGSYALIWPVTDLSITVGMLTDQITRTVGLDEPDAPPRRRFAFVAGYQLPASAPVSLVLKDNVKIQLLHKDEYSGQILEVLKDEPWTTTTTTNSSNMAMESASIPPAVPPGAGLKRTQSRNARRKVARQHKQAKQEQLDQPQVRSDDDESDNDDKEDDKNTSNSTSDSSCDDSSDDSSDNSSDSSDSSSSSSDDDAPPIETFNVTHKRPRLYYDATTQQPYRVYRGRLELETAEIDLPGTFALRVPVPSATTPFTHESIAAGTCHHRPHEPRVAFARPFNTTRLLLVPTQLAKLQRGQVVRFGMLAIKPGEMVPSFEPNLCALVLAGQADNNGHGDDNKTVVTVQLASQFISLEPAANRFTPAPPRYDYGVRELTAASGVSDLHVYEGVPPLAIYPSMLFEAELNDDQ</sequence>
<evidence type="ECO:0000313" key="1">
    <source>
        <dbReference type="EMBL" id="KAF5094008.1"/>
    </source>
</evidence>
<proteinExistence type="predicted"/>
<gene>
    <name evidence="1" type="ORF">D0Z00_003741</name>
</gene>